<organism evidence="2 3">
    <name type="scientific">Nonlabens marinus S1-08</name>
    <dbReference type="NCBI Taxonomy" id="1454201"/>
    <lineage>
        <taxon>Bacteria</taxon>
        <taxon>Pseudomonadati</taxon>
        <taxon>Bacteroidota</taxon>
        <taxon>Flavobacteriia</taxon>
        <taxon>Flavobacteriales</taxon>
        <taxon>Flavobacteriaceae</taxon>
        <taxon>Nonlabens</taxon>
    </lineage>
</organism>
<accession>W8VRL6</accession>
<keyword evidence="1" id="KW-0472">Membrane</keyword>
<dbReference type="Proteomes" id="UP000031760">
    <property type="component" value="Chromosome"/>
</dbReference>
<dbReference type="AlphaFoldDB" id="W8VRL6"/>
<gene>
    <name evidence="2" type="ORF">NMS_2340</name>
</gene>
<reference evidence="2 3" key="1">
    <citation type="journal article" date="2014" name="Proc. Natl. Acad. Sci. U.S.A.">
        <title>Functional characterization of flavobacteria rhodopsins reveals a unique class of light-driven chloride pump in bacteria.</title>
        <authorList>
            <person name="Yoshizawa S."/>
            <person name="Kumagai Y."/>
            <person name="Kim H."/>
            <person name="Ogura Y."/>
            <person name="Hayashi T."/>
            <person name="Iwasaki W."/>
            <person name="DeLong E.F."/>
            <person name="Kogure K."/>
        </authorList>
    </citation>
    <scope>NUCLEOTIDE SEQUENCE [LARGE SCALE GENOMIC DNA]</scope>
    <source>
        <strain evidence="2 3">S1-08</strain>
    </source>
</reference>
<name>W8VRL6_9FLAO</name>
<evidence type="ECO:0000313" key="3">
    <source>
        <dbReference type="Proteomes" id="UP000031760"/>
    </source>
</evidence>
<dbReference type="HOGENOM" id="CLU_1592888_0_0_10"/>
<dbReference type="OrthoDB" id="9973794at2"/>
<dbReference type="RefSeq" id="WP_041496835.1">
    <property type="nucleotide sequence ID" value="NZ_AP014548.1"/>
</dbReference>
<dbReference type="STRING" id="1454201.NMS_2340"/>
<keyword evidence="1" id="KW-0812">Transmembrane</keyword>
<sequence length="167" mass="18175">MTVQEFIALIDAIIWPASLIIIILLFRKSISRSFSRLGSITANSSGLSLNFESALAEAQEVFDLESSSPQAKSFNGIHGTSITARPYEQLVAIKKSIESTLLELAVENSISIKGKKLQTISSQLAQQQVFSQTKNEKMAALLTAVDSAPLSINHHQVAVLQRLHDAI</sequence>
<proteinExistence type="predicted"/>
<protein>
    <submittedName>
        <fullName evidence="2">Uncharacterized protein</fullName>
    </submittedName>
</protein>
<feature type="transmembrane region" description="Helical" evidence="1">
    <location>
        <begin position="6"/>
        <end position="26"/>
    </location>
</feature>
<evidence type="ECO:0000313" key="2">
    <source>
        <dbReference type="EMBL" id="BAO56349.1"/>
    </source>
</evidence>
<keyword evidence="3" id="KW-1185">Reference proteome</keyword>
<keyword evidence="1" id="KW-1133">Transmembrane helix</keyword>
<dbReference type="KEGG" id="nmf:NMS_2340"/>
<dbReference type="EMBL" id="AP014548">
    <property type="protein sequence ID" value="BAO56349.1"/>
    <property type="molecule type" value="Genomic_DNA"/>
</dbReference>
<evidence type="ECO:0000256" key="1">
    <source>
        <dbReference type="SAM" id="Phobius"/>
    </source>
</evidence>